<keyword evidence="7" id="KW-1185">Reference proteome</keyword>
<comment type="similarity">
    <text evidence="1">Belongs to the LytR/CpsA/Psr (LCP) family.</text>
</comment>
<gene>
    <name evidence="6" type="ORF">ATL31_1662</name>
</gene>
<dbReference type="PANTHER" id="PTHR33392">
    <property type="entry name" value="POLYISOPRENYL-TEICHOIC ACID--PEPTIDOGLYCAN TEICHOIC ACID TRANSFERASE TAGU"/>
    <property type="match status" value="1"/>
</dbReference>
<evidence type="ECO:0000313" key="6">
    <source>
        <dbReference type="EMBL" id="PKW26837.1"/>
    </source>
</evidence>
<evidence type="ECO:0000313" key="7">
    <source>
        <dbReference type="Proteomes" id="UP000233781"/>
    </source>
</evidence>
<protein>
    <submittedName>
        <fullName evidence="6">LytR family transcriptional attenuator</fullName>
    </submittedName>
</protein>
<dbReference type="Pfam" id="PF13399">
    <property type="entry name" value="LytR_C"/>
    <property type="match status" value="1"/>
</dbReference>
<dbReference type="InterPro" id="IPR027381">
    <property type="entry name" value="LytR/CpsA/Psr_C"/>
</dbReference>
<organism evidence="6 7">
    <name type="scientific">Phycicoccus duodecadis</name>
    <dbReference type="NCBI Taxonomy" id="173053"/>
    <lineage>
        <taxon>Bacteria</taxon>
        <taxon>Bacillati</taxon>
        <taxon>Actinomycetota</taxon>
        <taxon>Actinomycetes</taxon>
        <taxon>Micrococcales</taxon>
        <taxon>Intrasporangiaceae</taxon>
        <taxon>Phycicoccus</taxon>
    </lineage>
</organism>
<dbReference type="Pfam" id="PF03816">
    <property type="entry name" value="LytR_cpsA_psr"/>
    <property type="match status" value="1"/>
</dbReference>
<keyword evidence="3" id="KW-0472">Membrane</keyword>
<dbReference type="InterPro" id="IPR050922">
    <property type="entry name" value="LytR/CpsA/Psr_CW_biosynth"/>
</dbReference>
<evidence type="ECO:0000259" key="5">
    <source>
        <dbReference type="Pfam" id="PF13399"/>
    </source>
</evidence>
<feature type="domain" description="LytR/CpsA/Psr regulator C-terminal" evidence="5">
    <location>
        <begin position="369"/>
        <end position="451"/>
    </location>
</feature>
<reference evidence="6 7" key="1">
    <citation type="submission" date="2017-12" db="EMBL/GenBank/DDBJ databases">
        <title>Sequencing the genomes of 1000 Actinobacteria strains.</title>
        <authorList>
            <person name="Klenk H.-P."/>
        </authorList>
    </citation>
    <scope>NUCLEOTIDE SEQUENCE [LARGE SCALE GENOMIC DNA]</scope>
    <source>
        <strain evidence="6 7">DSM 12806</strain>
    </source>
</reference>
<dbReference type="Proteomes" id="UP000233781">
    <property type="component" value="Unassembled WGS sequence"/>
</dbReference>
<evidence type="ECO:0000259" key="4">
    <source>
        <dbReference type="Pfam" id="PF03816"/>
    </source>
</evidence>
<dbReference type="PANTHER" id="PTHR33392:SF6">
    <property type="entry name" value="POLYISOPRENYL-TEICHOIC ACID--PEPTIDOGLYCAN TEICHOIC ACID TRANSFERASE TAGU"/>
    <property type="match status" value="1"/>
</dbReference>
<feature type="compositionally biased region" description="Basic and acidic residues" evidence="2">
    <location>
        <begin position="1"/>
        <end position="11"/>
    </location>
</feature>
<feature type="transmembrane region" description="Helical" evidence="3">
    <location>
        <begin position="33"/>
        <end position="55"/>
    </location>
</feature>
<dbReference type="AlphaFoldDB" id="A0A2N3YJ10"/>
<feature type="region of interest" description="Disordered" evidence="2">
    <location>
        <begin position="1"/>
        <end position="28"/>
    </location>
</feature>
<dbReference type="Gene3D" id="3.30.70.2390">
    <property type="match status" value="1"/>
</dbReference>
<dbReference type="Gene3D" id="3.40.630.190">
    <property type="entry name" value="LCP protein"/>
    <property type="match status" value="1"/>
</dbReference>
<evidence type="ECO:0000256" key="2">
    <source>
        <dbReference type="SAM" id="MobiDB-lite"/>
    </source>
</evidence>
<dbReference type="InterPro" id="IPR004474">
    <property type="entry name" value="LytR_CpsA_psr"/>
</dbReference>
<sequence>MAEEPRPDRADGNLPRAAPAGVSTRRHPRRRRIVAVGAVLAVVAASAVGVVWWRLNGNITRVDVSGALASDRPTKVAEGPLNILLIGSDTRVGEGTSDAASVSGARSDTTLVAHLSADRRHVTVVSIPRDSMVRMPPHCDAKVPKAQWTVQQFNAAFSMGGPACTINTIEGDTGVFIDHFAVVDFNGFKGMVDALGGVPVCTPKPINDPKAHLRLPAGRHVLDGEQALGYVRVRYTEGDGSDLGRIKRQQAFLSSVVQEATRTSLLLRPDKLYGFLDAATRSLTTDESLGLGEMRDIATSVQDTGVGNIAFVTVPTETYPQDPNRVQWTGAAATLWTALRQDRPVARPSASASPSATPTQAALTVSPADIRVLVVNATGVSGLAADIAAALRVQGFAGVTTGSVADRPDGVVVAYGTGQEEAARTVAAAFPGSTSKEDATLGQTVRVTVGAGAKAVVEVPNRLGSQPLPTPTAPVPAPTGSIVARTADQDICS</sequence>
<evidence type="ECO:0000256" key="3">
    <source>
        <dbReference type="SAM" id="Phobius"/>
    </source>
</evidence>
<dbReference type="OrthoDB" id="9782542at2"/>
<proteinExistence type="inferred from homology"/>
<name>A0A2N3YJ10_9MICO</name>
<accession>A0A2N3YJ10</accession>
<comment type="caution">
    <text evidence="6">The sequence shown here is derived from an EMBL/GenBank/DDBJ whole genome shotgun (WGS) entry which is preliminary data.</text>
</comment>
<keyword evidence="3" id="KW-1133">Transmembrane helix</keyword>
<dbReference type="NCBIfam" id="TIGR00350">
    <property type="entry name" value="lytR_cpsA_psr"/>
    <property type="match status" value="1"/>
</dbReference>
<feature type="domain" description="Cell envelope-related transcriptional attenuator" evidence="4">
    <location>
        <begin position="106"/>
        <end position="260"/>
    </location>
</feature>
<evidence type="ECO:0000256" key="1">
    <source>
        <dbReference type="ARBA" id="ARBA00006068"/>
    </source>
</evidence>
<dbReference type="EMBL" id="PJNE01000001">
    <property type="protein sequence ID" value="PKW26837.1"/>
    <property type="molecule type" value="Genomic_DNA"/>
</dbReference>
<keyword evidence="3" id="KW-0812">Transmembrane</keyword>